<dbReference type="AlphaFoldDB" id="A0A9P0YJ21"/>
<evidence type="ECO:0000256" key="4">
    <source>
        <dbReference type="ARBA" id="ARBA00023284"/>
    </source>
</evidence>
<dbReference type="NCBIfam" id="TIGR02189">
    <property type="entry name" value="GlrX-like_plant"/>
    <property type="match status" value="1"/>
</dbReference>
<feature type="domain" description="Glutaredoxin" evidence="5">
    <location>
        <begin position="42"/>
        <end position="110"/>
    </location>
</feature>
<dbReference type="InterPro" id="IPR002109">
    <property type="entry name" value="Glutaredoxin"/>
</dbReference>
<name>A0A9P0YJ21_CUSEU</name>
<keyword evidence="3" id="KW-0963">Cytoplasm</keyword>
<dbReference type="SUPFAM" id="SSF52833">
    <property type="entry name" value="Thioredoxin-like"/>
    <property type="match status" value="1"/>
</dbReference>
<proteinExistence type="inferred from homology"/>
<dbReference type="InterPro" id="IPR011905">
    <property type="entry name" value="GlrX-like_pln_2"/>
</dbReference>
<sequence length="138" mass="14821">MDYYGATLSDGSSNSSSGHSDYALDESAAVAWFGSIVSENAIIVFGRRGCSMCYVVRQLLLGLGANPTIYNVDEEDEVPVIDQISRFISRTEHHAVQLQPLPAVFIGGKFFGGLDDVMAAHISGDLVPQLIKAGALWL</sequence>
<dbReference type="PANTHER" id="PTHR10168">
    <property type="entry name" value="GLUTAREDOXIN"/>
    <property type="match status" value="1"/>
</dbReference>
<dbReference type="Pfam" id="PF00462">
    <property type="entry name" value="Glutaredoxin"/>
    <property type="match status" value="1"/>
</dbReference>
<dbReference type="GO" id="GO:0005737">
    <property type="term" value="C:cytoplasm"/>
    <property type="evidence" value="ECO:0007669"/>
    <property type="project" value="UniProtKB-SubCell"/>
</dbReference>
<accession>A0A9P0YJ21</accession>
<keyword evidence="4" id="KW-0676">Redox-active center</keyword>
<gene>
    <name evidence="6" type="ORF">CEURO_LOCUS1531</name>
</gene>
<evidence type="ECO:0000313" key="7">
    <source>
        <dbReference type="Proteomes" id="UP001152484"/>
    </source>
</evidence>
<evidence type="ECO:0000259" key="5">
    <source>
        <dbReference type="Pfam" id="PF00462"/>
    </source>
</evidence>
<comment type="caution">
    <text evidence="6">The sequence shown here is derived from an EMBL/GenBank/DDBJ whole genome shotgun (WGS) entry which is preliminary data.</text>
</comment>
<dbReference type="InterPro" id="IPR036249">
    <property type="entry name" value="Thioredoxin-like_sf"/>
</dbReference>
<reference evidence="6" key="1">
    <citation type="submission" date="2022-07" db="EMBL/GenBank/DDBJ databases">
        <authorList>
            <person name="Macas J."/>
            <person name="Novak P."/>
            <person name="Neumann P."/>
        </authorList>
    </citation>
    <scope>NUCLEOTIDE SEQUENCE</scope>
</reference>
<keyword evidence="7" id="KW-1185">Reference proteome</keyword>
<comment type="subcellular location">
    <subcellularLocation>
        <location evidence="1">Cytoplasm</location>
    </subcellularLocation>
</comment>
<evidence type="ECO:0000256" key="3">
    <source>
        <dbReference type="ARBA" id="ARBA00022490"/>
    </source>
</evidence>
<organism evidence="6 7">
    <name type="scientific">Cuscuta europaea</name>
    <name type="common">European dodder</name>
    <dbReference type="NCBI Taxonomy" id="41803"/>
    <lineage>
        <taxon>Eukaryota</taxon>
        <taxon>Viridiplantae</taxon>
        <taxon>Streptophyta</taxon>
        <taxon>Embryophyta</taxon>
        <taxon>Tracheophyta</taxon>
        <taxon>Spermatophyta</taxon>
        <taxon>Magnoliopsida</taxon>
        <taxon>eudicotyledons</taxon>
        <taxon>Gunneridae</taxon>
        <taxon>Pentapetalae</taxon>
        <taxon>asterids</taxon>
        <taxon>lamiids</taxon>
        <taxon>Solanales</taxon>
        <taxon>Convolvulaceae</taxon>
        <taxon>Cuscuteae</taxon>
        <taxon>Cuscuta</taxon>
        <taxon>Cuscuta subgen. Cuscuta</taxon>
    </lineage>
</organism>
<evidence type="ECO:0000313" key="6">
    <source>
        <dbReference type="EMBL" id="CAH9060176.1"/>
    </source>
</evidence>
<evidence type="ECO:0000256" key="1">
    <source>
        <dbReference type="ARBA" id="ARBA00004496"/>
    </source>
</evidence>
<dbReference type="Gene3D" id="3.40.30.10">
    <property type="entry name" value="Glutaredoxin"/>
    <property type="match status" value="1"/>
</dbReference>
<dbReference type="EMBL" id="CAMAPE010000004">
    <property type="protein sequence ID" value="CAH9060176.1"/>
    <property type="molecule type" value="Genomic_DNA"/>
</dbReference>
<evidence type="ECO:0000256" key="2">
    <source>
        <dbReference type="ARBA" id="ARBA00007568"/>
    </source>
</evidence>
<comment type="similarity">
    <text evidence="2">Belongs to the glutaredoxin family. CC-type subfamily.</text>
</comment>
<protein>
    <recommendedName>
        <fullName evidence="5">Glutaredoxin domain-containing protein</fullName>
    </recommendedName>
</protein>
<dbReference type="PROSITE" id="PS51354">
    <property type="entry name" value="GLUTAREDOXIN_2"/>
    <property type="match status" value="1"/>
</dbReference>
<dbReference type="OrthoDB" id="418495at2759"/>
<dbReference type="Proteomes" id="UP001152484">
    <property type="component" value="Unassembled WGS sequence"/>
</dbReference>